<dbReference type="KEGG" id="rrd:RradSPS_0351"/>
<evidence type="ECO:0000256" key="1">
    <source>
        <dbReference type="SAM" id="MobiDB-lite"/>
    </source>
</evidence>
<reference evidence="2 4" key="1">
    <citation type="submission" date="2014-03" db="EMBL/GenBank/DDBJ databases">
        <title>Complete genome sequence of the Radio-Resistant Rubrobacter radiotolerans RSPS-4.</title>
        <authorList>
            <person name="Egas C.C."/>
            <person name="Barroso C.C."/>
            <person name="Froufe H.J.C."/>
            <person name="Pacheco J.J."/>
            <person name="Albuquerque L.L."/>
            <person name="da Costa M.M.S."/>
        </authorList>
    </citation>
    <scope>NUCLEOTIDE SEQUENCE [LARGE SCALE GENOMIC DNA]</scope>
    <source>
        <strain evidence="2 4">RSPS-4</strain>
    </source>
</reference>
<reference evidence="3" key="2">
    <citation type="submission" date="2023-11" db="EMBL/GenBank/DDBJ databases">
        <title>MicrobeMod: A computational toolkit for identifying prokaryotic methylation and restriction-modification with nanopore sequencing.</title>
        <authorList>
            <person name="Crits-Christoph A."/>
            <person name="Kang S.C."/>
            <person name="Lee H."/>
            <person name="Ostrov N."/>
        </authorList>
    </citation>
    <scope>NUCLEOTIDE SEQUENCE</scope>
    <source>
        <strain evidence="3">ATCC 51242</strain>
    </source>
</reference>
<feature type="region of interest" description="Disordered" evidence="1">
    <location>
        <begin position="30"/>
        <end position="62"/>
    </location>
</feature>
<organism evidence="2 4">
    <name type="scientific">Rubrobacter radiotolerans</name>
    <name type="common">Arthrobacter radiotolerans</name>
    <dbReference type="NCBI Taxonomy" id="42256"/>
    <lineage>
        <taxon>Bacteria</taxon>
        <taxon>Bacillati</taxon>
        <taxon>Actinomycetota</taxon>
        <taxon>Rubrobacteria</taxon>
        <taxon>Rubrobacterales</taxon>
        <taxon>Rubrobacteraceae</taxon>
        <taxon>Rubrobacter</taxon>
    </lineage>
</organism>
<dbReference type="Proteomes" id="UP000025229">
    <property type="component" value="Chromosome"/>
</dbReference>
<proteinExistence type="predicted"/>
<dbReference type="Proteomes" id="UP001281130">
    <property type="component" value="Unassembled WGS sequence"/>
</dbReference>
<dbReference type="HOGENOM" id="CLU_2901478_0_0_11"/>
<dbReference type="EMBL" id="CP007514">
    <property type="protein sequence ID" value="AHY45634.1"/>
    <property type="molecule type" value="Genomic_DNA"/>
</dbReference>
<keyword evidence="4" id="KW-1185">Reference proteome</keyword>
<dbReference type="AlphaFoldDB" id="A0A023X0Q6"/>
<evidence type="ECO:0000313" key="3">
    <source>
        <dbReference type="EMBL" id="MDX5893048.1"/>
    </source>
</evidence>
<feature type="compositionally biased region" description="Acidic residues" evidence="1">
    <location>
        <begin position="44"/>
        <end position="62"/>
    </location>
</feature>
<feature type="compositionally biased region" description="Gly residues" evidence="1">
    <location>
        <begin position="30"/>
        <end position="42"/>
    </location>
</feature>
<evidence type="ECO:0000313" key="2">
    <source>
        <dbReference type="EMBL" id="AHY45634.1"/>
    </source>
</evidence>
<dbReference type="RefSeq" id="WP_038680280.1">
    <property type="nucleotide sequence ID" value="NZ_CP007514.1"/>
</dbReference>
<accession>A0A023X0Q6</accession>
<name>A0A023X0Q6_RUBRA</name>
<dbReference type="EMBL" id="JAWXXX010000001">
    <property type="protein sequence ID" value="MDX5893048.1"/>
    <property type="molecule type" value="Genomic_DNA"/>
</dbReference>
<sequence>MSGTTGFRRWTAMLLGLLFALSLTLGGCALGGGEEDNGGGGDQEMMEDGESGGEEAEDAEED</sequence>
<evidence type="ECO:0000313" key="4">
    <source>
        <dbReference type="Proteomes" id="UP000025229"/>
    </source>
</evidence>
<gene>
    <name evidence="2" type="ORF">RradSPS_0351</name>
    <name evidence="3" type="ORF">SIL72_03285</name>
</gene>
<dbReference type="STRING" id="42256.RradSPS_0351"/>
<protein>
    <submittedName>
        <fullName evidence="2">Uncharacterized protein</fullName>
    </submittedName>
</protein>